<keyword evidence="2" id="KW-1185">Reference proteome</keyword>
<reference evidence="1" key="1">
    <citation type="journal article" date="2021" name="Nat. Microbiol.">
        <title>Cocultivation of an ultrasmall environmental parasitic bacterium with lytic ability against bacteria associated with wastewater foams.</title>
        <authorList>
            <person name="Batinovic S."/>
            <person name="Rose J.J.A."/>
            <person name="Ratcliffe J."/>
            <person name="Seviour R.J."/>
            <person name="Petrovski S."/>
        </authorList>
    </citation>
    <scope>NUCLEOTIDE SEQUENCE</scope>
    <source>
        <strain evidence="1">JR1</strain>
    </source>
</reference>
<gene>
    <name evidence="1" type="ORF">GII36_02590</name>
</gene>
<evidence type="ECO:0000313" key="2">
    <source>
        <dbReference type="Proteomes" id="UP001059824"/>
    </source>
</evidence>
<dbReference type="KEGG" id="mama:GII36_02590"/>
<dbReference type="RefSeq" id="WP_260764243.1">
    <property type="nucleotide sequence ID" value="NZ_CP045921.1"/>
</dbReference>
<proteinExistence type="predicted"/>
<dbReference type="EMBL" id="CP045921">
    <property type="protein sequence ID" value="QHN42734.1"/>
    <property type="molecule type" value="Genomic_DNA"/>
</dbReference>
<organism evidence="1 2">
    <name type="scientific">Candidatus Mycosynbacter amalyticus</name>
    <dbReference type="NCBI Taxonomy" id="2665156"/>
    <lineage>
        <taxon>Bacteria</taxon>
        <taxon>Candidatus Saccharimonadota</taxon>
        <taxon>Candidatus Saccharimonadota incertae sedis</taxon>
        <taxon>Candidatus Mycosynbacter</taxon>
    </lineage>
</organism>
<sequence>MSRFDEPDFNPLDRLKQADDLGVQPGYLNFASDWENRVDPDDLPPTEIDLRHVGDEAIKSAQRAIDNQNNRHGQ</sequence>
<protein>
    <submittedName>
        <fullName evidence="1">Uncharacterized protein</fullName>
    </submittedName>
</protein>
<name>A0A857MJI2_9BACT</name>
<dbReference type="AlphaFoldDB" id="A0A857MJI2"/>
<dbReference type="Proteomes" id="UP001059824">
    <property type="component" value="Chromosome"/>
</dbReference>
<accession>A0A857MJI2</accession>
<evidence type="ECO:0000313" key="1">
    <source>
        <dbReference type="EMBL" id="QHN42734.1"/>
    </source>
</evidence>